<proteinExistence type="predicted"/>
<accession>A0AAV5STI2</accession>
<keyword evidence="1" id="KW-0175">Coiled coil</keyword>
<evidence type="ECO:0000313" key="2">
    <source>
        <dbReference type="EMBL" id="GMS86652.1"/>
    </source>
</evidence>
<organism evidence="2 3">
    <name type="scientific">Pristionchus entomophagus</name>
    <dbReference type="NCBI Taxonomy" id="358040"/>
    <lineage>
        <taxon>Eukaryota</taxon>
        <taxon>Metazoa</taxon>
        <taxon>Ecdysozoa</taxon>
        <taxon>Nematoda</taxon>
        <taxon>Chromadorea</taxon>
        <taxon>Rhabditida</taxon>
        <taxon>Rhabditina</taxon>
        <taxon>Diplogasteromorpha</taxon>
        <taxon>Diplogasteroidea</taxon>
        <taxon>Neodiplogasteridae</taxon>
        <taxon>Pristionchus</taxon>
    </lineage>
</organism>
<dbReference type="EMBL" id="BTSX01000002">
    <property type="protein sequence ID" value="GMS86652.1"/>
    <property type="molecule type" value="Genomic_DNA"/>
</dbReference>
<feature type="non-terminal residue" evidence="2">
    <location>
        <position position="124"/>
    </location>
</feature>
<evidence type="ECO:0008006" key="4">
    <source>
        <dbReference type="Google" id="ProtNLM"/>
    </source>
</evidence>
<dbReference type="Gene3D" id="6.10.250.3110">
    <property type="match status" value="1"/>
</dbReference>
<comment type="caution">
    <text evidence="2">The sequence shown here is derived from an EMBL/GenBank/DDBJ whole genome shotgun (WGS) entry which is preliminary data.</text>
</comment>
<evidence type="ECO:0000256" key="1">
    <source>
        <dbReference type="SAM" id="Coils"/>
    </source>
</evidence>
<sequence>MSALEENRIQNEINDLVSVNALQEAELRKLRQELDELTNQETSLQQEISEMSNHQLSECDCMPHDLSNHLTIFSSKFCKDFTIDEVLRDEESMSLYKTECRLNGGKYGVRRVAVAKRDIIKKVL</sequence>
<name>A0AAV5STI2_9BILA</name>
<evidence type="ECO:0000313" key="3">
    <source>
        <dbReference type="Proteomes" id="UP001432027"/>
    </source>
</evidence>
<gene>
    <name evidence="2" type="ORF">PENTCL1PPCAC_8827</name>
</gene>
<protein>
    <recommendedName>
        <fullName evidence="4">Protein kinase</fullName>
    </recommendedName>
</protein>
<dbReference type="AlphaFoldDB" id="A0AAV5STI2"/>
<dbReference type="Proteomes" id="UP001432027">
    <property type="component" value="Unassembled WGS sequence"/>
</dbReference>
<keyword evidence="3" id="KW-1185">Reference proteome</keyword>
<reference evidence="2" key="1">
    <citation type="submission" date="2023-10" db="EMBL/GenBank/DDBJ databases">
        <title>Genome assembly of Pristionchus species.</title>
        <authorList>
            <person name="Yoshida K."/>
            <person name="Sommer R.J."/>
        </authorList>
    </citation>
    <scope>NUCLEOTIDE SEQUENCE</scope>
    <source>
        <strain evidence="2">RS0144</strain>
    </source>
</reference>
<feature type="coiled-coil region" evidence="1">
    <location>
        <begin position="13"/>
        <end position="54"/>
    </location>
</feature>